<reference evidence="2" key="1">
    <citation type="submission" date="2016-11" db="EMBL/GenBank/DDBJ databases">
        <authorList>
            <person name="Varghese N."/>
            <person name="Submissions S."/>
        </authorList>
    </citation>
    <scope>NUCLEOTIDE SEQUENCE [LARGE SCALE GENOMIC DNA]</scope>
    <source>
        <strain evidence="2">ALO Sharm</strain>
    </source>
</reference>
<dbReference type="OrthoDB" id="6184171at2"/>
<protein>
    <recommendedName>
        <fullName evidence="3">Helix-turn-helix</fullName>
    </recommendedName>
</protein>
<proteinExistence type="predicted"/>
<keyword evidence="2" id="KW-1185">Reference proteome</keyword>
<gene>
    <name evidence="1" type="ORF">SAMN05192556_1178</name>
</gene>
<evidence type="ECO:0008006" key="3">
    <source>
        <dbReference type="Google" id="ProtNLM"/>
    </source>
</evidence>
<evidence type="ECO:0000313" key="2">
    <source>
        <dbReference type="Proteomes" id="UP000184248"/>
    </source>
</evidence>
<sequence length="68" mass="7613">MIDARKYYNPDLAPELVSRALAVTGTQKELAERLDVSRIYIQLLGKGQKTMSYAVQVMLEQVIQGGEN</sequence>
<dbReference type="RefSeq" id="WP_064700810.1">
    <property type="nucleotide sequence ID" value="NZ_BDEO01000016.1"/>
</dbReference>
<evidence type="ECO:0000313" key="1">
    <source>
        <dbReference type="EMBL" id="SHL47873.1"/>
    </source>
</evidence>
<accession>A0A1M7AYR5</accession>
<dbReference type="EMBL" id="FRAL01000017">
    <property type="protein sequence ID" value="SHL47873.1"/>
    <property type="molecule type" value="Genomic_DNA"/>
</dbReference>
<dbReference type="Proteomes" id="UP000184248">
    <property type="component" value="Unassembled WGS sequence"/>
</dbReference>
<organism evidence="1 2">
    <name type="scientific">Halomonas caseinilytica</name>
    <dbReference type="NCBI Taxonomy" id="438744"/>
    <lineage>
        <taxon>Bacteria</taxon>
        <taxon>Pseudomonadati</taxon>
        <taxon>Pseudomonadota</taxon>
        <taxon>Gammaproteobacteria</taxon>
        <taxon>Oceanospirillales</taxon>
        <taxon>Halomonadaceae</taxon>
        <taxon>Halomonas</taxon>
    </lineage>
</organism>
<dbReference type="AlphaFoldDB" id="A0A1M7AYR5"/>
<name>A0A1M7AYR5_9GAMM</name>